<evidence type="ECO:0000256" key="1">
    <source>
        <dbReference type="SAM" id="Coils"/>
    </source>
</evidence>
<keyword evidence="1" id="KW-0175">Coiled coil</keyword>
<evidence type="ECO:0000313" key="4">
    <source>
        <dbReference type="Proteomes" id="UP000823910"/>
    </source>
</evidence>
<gene>
    <name evidence="3" type="ORF">H9704_13515</name>
</gene>
<protein>
    <submittedName>
        <fullName evidence="3">PH domain-containing protein</fullName>
    </submittedName>
</protein>
<reference evidence="3" key="1">
    <citation type="journal article" date="2021" name="PeerJ">
        <title>Extensive microbial diversity within the chicken gut microbiome revealed by metagenomics and culture.</title>
        <authorList>
            <person name="Gilroy R."/>
            <person name="Ravi A."/>
            <person name="Getino M."/>
            <person name="Pursley I."/>
            <person name="Horton D.L."/>
            <person name="Alikhan N.F."/>
            <person name="Baker D."/>
            <person name="Gharbi K."/>
            <person name="Hall N."/>
            <person name="Watson M."/>
            <person name="Adriaenssens E.M."/>
            <person name="Foster-Nyarko E."/>
            <person name="Jarju S."/>
            <person name="Secka A."/>
            <person name="Antonio M."/>
            <person name="Oren A."/>
            <person name="Chaudhuri R.R."/>
            <person name="La Ragione R."/>
            <person name="Hildebrand F."/>
            <person name="Pallen M.J."/>
        </authorList>
    </citation>
    <scope>NUCLEOTIDE SEQUENCE</scope>
    <source>
        <strain evidence="3">CHK180-15479</strain>
    </source>
</reference>
<dbReference type="PANTHER" id="PTHR37938:SF1">
    <property type="entry name" value="BLL0215 PROTEIN"/>
    <property type="match status" value="1"/>
</dbReference>
<evidence type="ECO:0000259" key="2">
    <source>
        <dbReference type="Pfam" id="PF03703"/>
    </source>
</evidence>
<proteinExistence type="predicted"/>
<dbReference type="PANTHER" id="PTHR37938">
    <property type="entry name" value="BLL0215 PROTEIN"/>
    <property type="match status" value="1"/>
</dbReference>
<name>A0A9D2N2Z2_9FIRM</name>
<dbReference type="Pfam" id="PF03703">
    <property type="entry name" value="bPH_2"/>
    <property type="match status" value="1"/>
</dbReference>
<reference evidence="3" key="2">
    <citation type="submission" date="2021-04" db="EMBL/GenBank/DDBJ databases">
        <authorList>
            <person name="Gilroy R."/>
        </authorList>
    </citation>
    <scope>NUCLEOTIDE SEQUENCE</scope>
    <source>
        <strain evidence="3">CHK180-15479</strain>
    </source>
</reference>
<dbReference type="Proteomes" id="UP000823910">
    <property type="component" value="Unassembled WGS sequence"/>
</dbReference>
<dbReference type="AlphaFoldDB" id="A0A9D2N2Z2"/>
<comment type="caution">
    <text evidence="3">The sequence shown here is derived from an EMBL/GenBank/DDBJ whole genome shotgun (WGS) entry which is preliminary data.</text>
</comment>
<accession>A0A9D2N2Z2</accession>
<dbReference type="InterPro" id="IPR005182">
    <property type="entry name" value="YdbS-like_PH"/>
</dbReference>
<organism evidence="3 4">
    <name type="scientific">Candidatus Enterocloster excrementipullorum</name>
    <dbReference type="NCBI Taxonomy" id="2838559"/>
    <lineage>
        <taxon>Bacteria</taxon>
        <taxon>Bacillati</taxon>
        <taxon>Bacillota</taxon>
        <taxon>Clostridia</taxon>
        <taxon>Lachnospirales</taxon>
        <taxon>Lachnospiraceae</taxon>
        <taxon>Enterocloster</taxon>
    </lineage>
</organism>
<sequence>MTNTIWRARKRNFLGLPWTFTIYGFSEDRLYIKTGVLNTREDEVRLYRITDIGLERSLWQRIMGMGTIRVYSSDQSLGDFSLVNVKDCENVKEQLSQLIEAERENKRVSSREFLGVEDEGDALL</sequence>
<evidence type="ECO:0000313" key="3">
    <source>
        <dbReference type="EMBL" id="HJC07138.1"/>
    </source>
</evidence>
<feature type="domain" description="YdbS-like PH" evidence="2">
    <location>
        <begin position="18"/>
        <end position="95"/>
    </location>
</feature>
<dbReference type="EMBL" id="DWWT01000073">
    <property type="protein sequence ID" value="HJC07138.1"/>
    <property type="molecule type" value="Genomic_DNA"/>
</dbReference>
<feature type="coiled-coil region" evidence="1">
    <location>
        <begin position="85"/>
        <end position="112"/>
    </location>
</feature>